<evidence type="ECO:0000313" key="3">
    <source>
        <dbReference type="Proteomes" id="UP000053257"/>
    </source>
</evidence>
<keyword evidence="1" id="KW-0472">Membrane</keyword>
<feature type="transmembrane region" description="Helical" evidence="1">
    <location>
        <begin position="77"/>
        <end position="96"/>
    </location>
</feature>
<evidence type="ECO:0000313" key="2">
    <source>
        <dbReference type="EMBL" id="KIP05507.1"/>
    </source>
</evidence>
<sequence length="164" mass="18461">MAVLIGVTMGHLEGLPIMSTTTGCAYKGFLQAKSLFWIPGLVFEPILFLMVAYKAWSPRKDFHPVPLITQMARDSMLYFVAVFLELLVSTVVWAHAPQYINIFNPWSAALPSLMGSRLMLSMREAVAAQDVPDSYILENFTVTSVFAARRRRVSTFDSFDEDDE</sequence>
<keyword evidence="1" id="KW-0812">Transmembrane</keyword>
<dbReference type="OrthoDB" id="3258294at2759"/>
<gene>
    <name evidence="2" type="ORF">PHLGIDRAFT_119737</name>
</gene>
<reference evidence="2 3" key="1">
    <citation type="journal article" date="2014" name="PLoS Genet.">
        <title>Analysis of the Phlebiopsis gigantea genome, transcriptome and secretome provides insight into its pioneer colonization strategies of wood.</title>
        <authorList>
            <person name="Hori C."/>
            <person name="Ishida T."/>
            <person name="Igarashi K."/>
            <person name="Samejima M."/>
            <person name="Suzuki H."/>
            <person name="Master E."/>
            <person name="Ferreira P."/>
            <person name="Ruiz-Duenas F.J."/>
            <person name="Held B."/>
            <person name="Canessa P."/>
            <person name="Larrondo L.F."/>
            <person name="Schmoll M."/>
            <person name="Druzhinina I.S."/>
            <person name="Kubicek C.P."/>
            <person name="Gaskell J.A."/>
            <person name="Kersten P."/>
            <person name="St John F."/>
            <person name="Glasner J."/>
            <person name="Sabat G."/>
            <person name="Splinter BonDurant S."/>
            <person name="Syed K."/>
            <person name="Yadav J."/>
            <person name="Mgbeahuruike A.C."/>
            <person name="Kovalchuk A."/>
            <person name="Asiegbu F.O."/>
            <person name="Lackner G."/>
            <person name="Hoffmeister D."/>
            <person name="Rencoret J."/>
            <person name="Gutierrez A."/>
            <person name="Sun H."/>
            <person name="Lindquist E."/>
            <person name="Barry K."/>
            <person name="Riley R."/>
            <person name="Grigoriev I.V."/>
            <person name="Henrissat B."/>
            <person name="Kues U."/>
            <person name="Berka R.M."/>
            <person name="Martinez A.T."/>
            <person name="Covert S.F."/>
            <person name="Blanchette R.A."/>
            <person name="Cullen D."/>
        </authorList>
    </citation>
    <scope>NUCLEOTIDE SEQUENCE [LARGE SCALE GENOMIC DNA]</scope>
    <source>
        <strain evidence="2 3">11061_1 CR5-6</strain>
    </source>
</reference>
<feature type="transmembrane region" description="Helical" evidence="1">
    <location>
        <begin position="36"/>
        <end position="56"/>
    </location>
</feature>
<evidence type="ECO:0000256" key="1">
    <source>
        <dbReference type="SAM" id="Phobius"/>
    </source>
</evidence>
<proteinExistence type="predicted"/>
<dbReference type="EMBL" id="KN840541">
    <property type="protein sequence ID" value="KIP05507.1"/>
    <property type="molecule type" value="Genomic_DNA"/>
</dbReference>
<accession>A0A0C3S5B3</accession>
<keyword evidence="3" id="KW-1185">Reference proteome</keyword>
<organism evidence="2 3">
    <name type="scientific">Phlebiopsis gigantea (strain 11061_1 CR5-6)</name>
    <name type="common">White-rot fungus</name>
    <name type="synonym">Peniophora gigantea</name>
    <dbReference type="NCBI Taxonomy" id="745531"/>
    <lineage>
        <taxon>Eukaryota</taxon>
        <taxon>Fungi</taxon>
        <taxon>Dikarya</taxon>
        <taxon>Basidiomycota</taxon>
        <taxon>Agaricomycotina</taxon>
        <taxon>Agaricomycetes</taxon>
        <taxon>Polyporales</taxon>
        <taxon>Phanerochaetaceae</taxon>
        <taxon>Phlebiopsis</taxon>
    </lineage>
</organism>
<keyword evidence="1" id="KW-1133">Transmembrane helix</keyword>
<dbReference type="AlphaFoldDB" id="A0A0C3S5B3"/>
<protein>
    <submittedName>
        <fullName evidence="2">Uncharacterized protein</fullName>
    </submittedName>
</protein>
<dbReference type="Proteomes" id="UP000053257">
    <property type="component" value="Unassembled WGS sequence"/>
</dbReference>
<name>A0A0C3S5B3_PHLG1</name>
<dbReference type="HOGENOM" id="CLU_105958_1_0_1"/>